<evidence type="ECO:0000313" key="1">
    <source>
        <dbReference type="EMBL" id="AWK88231.1"/>
    </source>
</evidence>
<sequence length="268" mass="30604">MTTLQDLRQVTRNQDRYDQMIRSRADVKRQIEYFTANIGKVTTVDEFMKDDKLYRFVMEAFDLGSQVNAKGLIRKVLNEGVTDPYALANRMSDSKFKEMAKILAFKETDGKTLKEPKIVQAIVDRFVKVKAEMKAEETNPAVRLALYFQRKAPTINNWYQVLADRALQKVVFTALDIPNQAALQDLDRLVTKIKTRFDIADLKDPKKLTKFIERFSAMYDVQNGFSSGTSSVSSTVVSMMSPVSRRGRASIISIDPSVTMSLLKFPRF</sequence>
<dbReference type="RefSeq" id="WP_109330292.1">
    <property type="nucleotide sequence ID" value="NZ_CP029354.1"/>
</dbReference>
<keyword evidence="2" id="KW-1185">Reference proteome</keyword>
<dbReference type="InterPro" id="IPR023157">
    <property type="entry name" value="AGR-C-984p-like_sf"/>
</dbReference>
<dbReference type="Gene3D" id="1.10.3700.10">
    <property type="entry name" value="AGR C 984p-like"/>
    <property type="match status" value="1"/>
</dbReference>
<accession>A0A2S2CUQ9</accession>
<keyword evidence="1" id="KW-0282">Flagellum</keyword>
<name>A0A2S2CUQ9_9PROT</name>
<dbReference type="OrthoDB" id="7824597at2"/>
<evidence type="ECO:0000313" key="2">
    <source>
        <dbReference type="Proteomes" id="UP000245629"/>
    </source>
</evidence>
<protein>
    <submittedName>
        <fullName evidence="1">Flagellar biosynthesis protein FlgG</fullName>
    </submittedName>
</protein>
<dbReference type="AlphaFoldDB" id="A0A2S2CUQ9"/>
<keyword evidence="1" id="KW-0966">Cell projection</keyword>
<dbReference type="KEGG" id="azz:DEW08_19190"/>
<dbReference type="InterPro" id="IPR010626">
    <property type="entry name" value="DUF1217"/>
</dbReference>
<gene>
    <name evidence="1" type="ORF">DEW08_19190</name>
</gene>
<dbReference type="SUPFAM" id="SSF158837">
    <property type="entry name" value="AGR C 984p-like"/>
    <property type="match status" value="1"/>
</dbReference>
<dbReference type="Proteomes" id="UP000245629">
    <property type="component" value="Chromosome 3"/>
</dbReference>
<reference evidence="2" key="1">
    <citation type="submission" date="2018-05" db="EMBL/GenBank/DDBJ databases">
        <title>Azospirillum thermophila sp. nov., a novel isolated from hot spring.</title>
        <authorList>
            <person name="Zhao Z."/>
        </authorList>
    </citation>
    <scope>NUCLEOTIDE SEQUENCE [LARGE SCALE GENOMIC DNA]</scope>
    <source>
        <strain evidence="2">CFH 70021</strain>
    </source>
</reference>
<organism evidence="1 2">
    <name type="scientific">Azospirillum thermophilum</name>
    <dbReference type="NCBI Taxonomy" id="2202148"/>
    <lineage>
        <taxon>Bacteria</taxon>
        <taxon>Pseudomonadati</taxon>
        <taxon>Pseudomonadota</taxon>
        <taxon>Alphaproteobacteria</taxon>
        <taxon>Rhodospirillales</taxon>
        <taxon>Azospirillaceae</taxon>
        <taxon>Azospirillum</taxon>
    </lineage>
</organism>
<dbReference type="EMBL" id="CP029354">
    <property type="protein sequence ID" value="AWK88231.1"/>
    <property type="molecule type" value="Genomic_DNA"/>
</dbReference>
<dbReference type="Pfam" id="PF06748">
    <property type="entry name" value="DUF1217"/>
    <property type="match status" value="1"/>
</dbReference>
<keyword evidence="1" id="KW-0969">Cilium</keyword>
<proteinExistence type="predicted"/>